<organism evidence="1 2">
    <name type="scientific">Pleurodeles waltl</name>
    <name type="common">Iberian ribbed newt</name>
    <dbReference type="NCBI Taxonomy" id="8319"/>
    <lineage>
        <taxon>Eukaryota</taxon>
        <taxon>Metazoa</taxon>
        <taxon>Chordata</taxon>
        <taxon>Craniata</taxon>
        <taxon>Vertebrata</taxon>
        <taxon>Euteleostomi</taxon>
        <taxon>Amphibia</taxon>
        <taxon>Batrachia</taxon>
        <taxon>Caudata</taxon>
        <taxon>Salamandroidea</taxon>
        <taxon>Salamandridae</taxon>
        <taxon>Pleurodelinae</taxon>
        <taxon>Pleurodeles</taxon>
    </lineage>
</organism>
<evidence type="ECO:0000313" key="1">
    <source>
        <dbReference type="EMBL" id="KAJ1190372.1"/>
    </source>
</evidence>
<evidence type="ECO:0000313" key="2">
    <source>
        <dbReference type="Proteomes" id="UP001066276"/>
    </source>
</evidence>
<comment type="caution">
    <text evidence="1">The sequence shown here is derived from an EMBL/GenBank/DDBJ whole genome shotgun (WGS) entry which is preliminary data.</text>
</comment>
<reference evidence="1" key="1">
    <citation type="journal article" date="2022" name="bioRxiv">
        <title>Sequencing and chromosome-scale assembly of the giantPleurodeles waltlgenome.</title>
        <authorList>
            <person name="Brown T."/>
            <person name="Elewa A."/>
            <person name="Iarovenko S."/>
            <person name="Subramanian E."/>
            <person name="Araus A.J."/>
            <person name="Petzold A."/>
            <person name="Susuki M."/>
            <person name="Suzuki K.-i.T."/>
            <person name="Hayashi T."/>
            <person name="Toyoda A."/>
            <person name="Oliveira C."/>
            <person name="Osipova E."/>
            <person name="Leigh N.D."/>
            <person name="Simon A."/>
            <person name="Yun M.H."/>
        </authorList>
    </citation>
    <scope>NUCLEOTIDE SEQUENCE</scope>
    <source>
        <strain evidence="1">20211129_DDA</strain>
        <tissue evidence="1">Liver</tissue>
    </source>
</reference>
<dbReference type="EMBL" id="JANPWB010000005">
    <property type="protein sequence ID" value="KAJ1190372.1"/>
    <property type="molecule type" value="Genomic_DNA"/>
</dbReference>
<gene>
    <name evidence="1" type="ORF">NDU88_007110</name>
</gene>
<dbReference type="AlphaFoldDB" id="A0AAV7UMY4"/>
<proteinExistence type="predicted"/>
<dbReference type="Proteomes" id="UP001066276">
    <property type="component" value="Chromosome 3_1"/>
</dbReference>
<name>A0AAV7UMY4_PLEWA</name>
<accession>A0AAV7UMY4</accession>
<sequence>MLLLKHGGSLACSPGPAILVSATGLHGSGSQLLFALPNSSFGILRVSVLCGPSFFSSCRLLPTSAPNPVVLLVKGRKPFFYHLQFPRRRQGTTGKSVFPGRFRGVRGSDSTSKIRVWVGLVRPITNH</sequence>
<keyword evidence="2" id="KW-1185">Reference proteome</keyword>
<protein>
    <submittedName>
        <fullName evidence="1">Uncharacterized protein</fullName>
    </submittedName>
</protein>